<dbReference type="GO" id="GO:0004197">
    <property type="term" value="F:cysteine-type endopeptidase activity"/>
    <property type="evidence" value="ECO:0007669"/>
    <property type="project" value="InterPro"/>
</dbReference>
<proteinExistence type="predicted"/>
<dbReference type="Pfam" id="PF00656">
    <property type="entry name" value="Peptidase_C14"/>
    <property type="match status" value="1"/>
</dbReference>
<evidence type="ECO:0000259" key="1">
    <source>
        <dbReference type="Pfam" id="PF00656"/>
    </source>
</evidence>
<dbReference type="GO" id="GO:0006508">
    <property type="term" value="P:proteolysis"/>
    <property type="evidence" value="ECO:0007669"/>
    <property type="project" value="InterPro"/>
</dbReference>
<evidence type="ECO:0000313" key="4">
    <source>
        <dbReference type="EMBL" id="VFK79342.1"/>
    </source>
</evidence>
<sequence>MIKPSLYVLAIGVSDYGDDTLDLRFAAKDARDFSRVLRRRGRKLYREVVVRILPDADGDGVFDGLDWLRREVTAKDVGILFLAGHGVNDDDGDYYFLPRNADTRRLRRTAIPYFDVKKTLSNLAGKTLAFIDTCHSGNVMGRRRGVADINTVINDLASAENGVVVFASSSGRQSSLEDAKWGNGAFTKALVEGLDGKADYTKDGKITINQPDLWLSERVKEITDNRQTPTTTKPETIPDFPVVVL</sequence>
<protein>
    <submittedName>
        <fullName evidence="4">Caspase domain-containing protein</fullName>
    </submittedName>
</protein>
<evidence type="ECO:0000313" key="3">
    <source>
        <dbReference type="EMBL" id="VFK39543.1"/>
    </source>
</evidence>
<dbReference type="InterPro" id="IPR011600">
    <property type="entry name" value="Pept_C14_caspase"/>
</dbReference>
<accession>A0A451BM02</accession>
<evidence type="ECO:0000313" key="2">
    <source>
        <dbReference type="EMBL" id="VFK36640.1"/>
    </source>
</evidence>
<feature type="domain" description="Peptidase C14 caspase" evidence="1">
    <location>
        <begin position="8"/>
        <end position="199"/>
    </location>
</feature>
<dbReference type="EMBL" id="CAADHB010000045">
    <property type="protein sequence ID" value="VFK79342.1"/>
    <property type="molecule type" value="Genomic_DNA"/>
</dbReference>
<gene>
    <name evidence="4" type="ORF">BECKSD772D_GA0070982_104525</name>
    <name evidence="3" type="ORF">BECKSD772E_GA0070983_10036</name>
    <name evidence="2" type="ORF">BECKSD772F_GA0070984_100368</name>
</gene>
<dbReference type="Gene3D" id="3.40.50.1460">
    <property type="match status" value="1"/>
</dbReference>
<dbReference type="EMBL" id="CAADFR010000003">
    <property type="protein sequence ID" value="VFK36640.1"/>
    <property type="molecule type" value="Genomic_DNA"/>
</dbReference>
<dbReference type="InterPro" id="IPR029030">
    <property type="entry name" value="Caspase-like_dom_sf"/>
</dbReference>
<dbReference type="SUPFAM" id="SSF52129">
    <property type="entry name" value="Caspase-like"/>
    <property type="match status" value="1"/>
</dbReference>
<dbReference type="EMBL" id="CAADFU010000003">
    <property type="protein sequence ID" value="VFK39543.1"/>
    <property type="molecule type" value="Genomic_DNA"/>
</dbReference>
<reference evidence="4" key="1">
    <citation type="submission" date="2019-02" db="EMBL/GenBank/DDBJ databases">
        <authorList>
            <person name="Gruber-Vodicka R. H."/>
            <person name="Seah K. B. B."/>
        </authorList>
    </citation>
    <scope>NUCLEOTIDE SEQUENCE</scope>
    <source>
        <strain evidence="4">BECK_S127</strain>
        <strain evidence="3">BECK_S1320</strain>
        <strain evidence="2">BECK_S1321</strain>
    </source>
</reference>
<dbReference type="AlphaFoldDB" id="A0A451BM02"/>
<name>A0A451BM02_9GAMM</name>
<organism evidence="4">
    <name type="scientific">Candidatus Kentrum sp. SD</name>
    <dbReference type="NCBI Taxonomy" id="2126332"/>
    <lineage>
        <taxon>Bacteria</taxon>
        <taxon>Pseudomonadati</taxon>
        <taxon>Pseudomonadota</taxon>
        <taxon>Gammaproteobacteria</taxon>
        <taxon>Candidatus Kentrum</taxon>
    </lineage>
</organism>